<dbReference type="PANTHER" id="PTHR33371:SF4">
    <property type="entry name" value="INTERMEMBRANE PHOSPHOLIPID TRANSPORT SYSTEM BINDING PROTEIN MLAD"/>
    <property type="match status" value="1"/>
</dbReference>
<dbReference type="Pfam" id="PF02470">
    <property type="entry name" value="MlaD"/>
    <property type="match status" value="1"/>
</dbReference>
<dbReference type="EMBL" id="CP031165">
    <property type="protein sequence ID" value="AXV08010.1"/>
    <property type="molecule type" value="Genomic_DNA"/>
</dbReference>
<evidence type="ECO:0000256" key="1">
    <source>
        <dbReference type="SAM" id="MobiDB-lite"/>
    </source>
</evidence>
<dbReference type="NCBIfam" id="TIGR00996">
    <property type="entry name" value="Mtu_fam_mce"/>
    <property type="match status" value="1"/>
</dbReference>
<evidence type="ECO:0000313" key="5">
    <source>
        <dbReference type="EMBL" id="AXV08010.1"/>
    </source>
</evidence>
<feature type="region of interest" description="Disordered" evidence="1">
    <location>
        <begin position="312"/>
        <end position="335"/>
    </location>
</feature>
<feature type="domain" description="Mce/MlaD" evidence="3">
    <location>
        <begin position="27"/>
        <end position="99"/>
    </location>
</feature>
<evidence type="ECO:0000256" key="2">
    <source>
        <dbReference type="SAM" id="SignalP"/>
    </source>
</evidence>
<organism evidence="5 6">
    <name type="scientific">Euzebya pacifica</name>
    <dbReference type="NCBI Taxonomy" id="1608957"/>
    <lineage>
        <taxon>Bacteria</taxon>
        <taxon>Bacillati</taxon>
        <taxon>Actinomycetota</taxon>
        <taxon>Nitriliruptoria</taxon>
        <taxon>Euzebyales</taxon>
    </lineage>
</organism>
<gene>
    <name evidence="5" type="ORF">DVS28_a3335</name>
</gene>
<dbReference type="InterPro" id="IPR003399">
    <property type="entry name" value="Mce/MlaD"/>
</dbReference>
<protein>
    <submittedName>
        <fullName evidence="5">MCE-family lipoprotein LprK (MCE-family lipoprotein Mce1e)</fullName>
    </submittedName>
</protein>
<name>A0A346Y0L3_9ACTN</name>
<proteinExistence type="predicted"/>
<keyword evidence="5" id="KW-0449">Lipoprotein</keyword>
<dbReference type="InterPro" id="IPR024516">
    <property type="entry name" value="Mce_C"/>
</dbReference>
<evidence type="ECO:0000259" key="4">
    <source>
        <dbReference type="Pfam" id="PF11887"/>
    </source>
</evidence>
<reference evidence="5 6" key="1">
    <citation type="submission" date="2018-09" db="EMBL/GenBank/DDBJ databases">
        <title>Complete genome sequence of Euzebya sp. DY32-46 isolated from seawater of Pacific Ocean.</title>
        <authorList>
            <person name="Xu L."/>
            <person name="Wu Y.-H."/>
            <person name="Xu X.-W."/>
        </authorList>
    </citation>
    <scope>NUCLEOTIDE SEQUENCE [LARGE SCALE GENOMIC DNA]</scope>
    <source>
        <strain evidence="5 6">DY32-46</strain>
    </source>
</reference>
<dbReference type="OrthoDB" id="3460188at2"/>
<feature type="chain" id="PRO_5039341209" evidence="2">
    <location>
        <begin position="25"/>
        <end position="335"/>
    </location>
</feature>
<dbReference type="InterPro" id="IPR052336">
    <property type="entry name" value="MlaD_Phospholipid_Transporter"/>
</dbReference>
<accession>A0A346Y0L3</accession>
<feature type="signal peptide" evidence="2">
    <location>
        <begin position="1"/>
        <end position="24"/>
    </location>
</feature>
<dbReference type="PANTHER" id="PTHR33371">
    <property type="entry name" value="INTERMEMBRANE PHOSPHOLIPID TRANSPORT SYSTEM BINDING PROTEIN MLAD-RELATED"/>
    <property type="match status" value="1"/>
</dbReference>
<feature type="domain" description="Mammalian cell entry C-terminal" evidence="4">
    <location>
        <begin position="112"/>
        <end position="305"/>
    </location>
</feature>
<evidence type="ECO:0000313" key="6">
    <source>
        <dbReference type="Proteomes" id="UP000264006"/>
    </source>
</evidence>
<keyword evidence="2" id="KW-0732">Signal</keyword>
<dbReference type="Proteomes" id="UP000264006">
    <property type="component" value="Chromosome"/>
</dbReference>
<dbReference type="PROSITE" id="PS51257">
    <property type="entry name" value="PROKAR_LIPOPROTEIN"/>
    <property type="match status" value="1"/>
</dbReference>
<sequence length="335" mass="36394">MTRWLTAVVVSLSLLLAGCSSDDATVVLATFDDVADLTTNASVRLADVPIGTVADIELDSELQAMVTMEIDPEVALPGRLRARLRKTSVLGERFIDLVPVGEGGEWISGNEVEDTEVVPELEEVIQTSTDLLIAVSTDTLAGAIRSGAEGLDGRGATLGEIIDDLNAVSTTYNANSADLVRLLEGLDQFLDTVGPQAEMHGRALEEIQQFTRVLAEEDDNLVDTLVNLQDLAETGTDIMVTHQQRIDDFVFRLDGITEELTRESTLTALDRLFVNLAQHNFSTIRGVNNEHAQVVLDFIVCGVNDEPGDPVRACRTPPQGREIPTPRPTQVDYDQ</sequence>
<dbReference type="Pfam" id="PF11887">
    <property type="entry name" value="Mce4_CUP1"/>
    <property type="match status" value="1"/>
</dbReference>
<evidence type="ECO:0000259" key="3">
    <source>
        <dbReference type="Pfam" id="PF02470"/>
    </source>
</evidence>
<dbReference type="KEGG" id="euz:DVS28_a3335"/>
<dbReference type="RefSeq" id="WP_114592414.1">
    <property type="nucleotide sequence ID" value="NZ_CP031165.1"/>
</dbReference>
<keyword evidence="6" id="KW-1185">Reference proteome</keyword>
<dbReference type="InterPro" id="IPR005693">
    <property type="entry name" value="Mce"/>
</dbReference>
<dbReference type="AlphaFoldDB" id="A0A346Y0L3"/>